<evidence type="ECO:0000313" key="4">
    <source>
        <dbReference type="EnsemblMetazoa" id="G15478.1:cds"/>
    </source>
</evidence>
<dbReference type="EnsemblMetazoa" id="G15478.1">
    <property type="protein sequence ID" value="G15478.1:cds"/>
    <property type="gene ID" value="G15478"/>
</dbReference>
<dbReference type="NCBIfam" id="TIGR00121">
    <property type="entry name" value="birA_ligase"/>
    <property type="match status" value="1"/>
</dbReference>
<dbReference type="Proteomes" id="UP000005408">
    <property type="component" value="Unassembled WGS sequence"/>
</dbReference>
<proteinExistence type="inferred from homology"/>
<dbReference type="AlphaFoldDB" id="A0A8W8IR56"/>
<keyword evidence="2" id="KW-0436">Ligase</keyword>
<sequence>MFVSVGYLIIAAYQWYRNRVRHSMVHRYISSSLRLGSVIVQRVSPLTQAVDVKQSLCNSKLVEKIGYLGVTELFNDDEISISQTVPKVQVNLDKWTAYYKDIGHAKLTAEDREVVVLLESLRPADVETFAEQQSHVSLNKSFHILDHGHPVAWNTGPPVGIVMQCSESDFLTLCLSFIDNAIIMEEDLQVNRIISIQTKGKAANLVNSDLREVTTVEDASSQWSNESMADSVSLANHEAMEMSSQDWEGVEAENEVDMNNSNIEDMDIVMGESGSGEIMFDPNDFSMVPPSVDSNEKYSKPPNIVVYCGKKDATRKFESLKQVLYQCVHNDCYVIYHLKHDEVHTVPWAENTALLVLTEENLYDQNDDIICRYFEKGGRLISFGSNVDANFVPRRELYKGPGIRIVNFEEHKNIALLCGRYSYMMDTNRSDIKVKGLATDNKEQTVVVEVSQNVAEQAPAGKAILSQVLLDQDPTDVALNQDEFNQLKKYNPTRFQILTLMLTSMGIRCEQVSQPELSPCFLLTNDQANKVRFINGLASRLKSGFLKSTSVSLQFFPRLMSEVTVTPSVLPVVTDKMENLKYFNIDEYWDNLTTTKLGNVVLYTDVVPSTMPLLDGLMYSEPKSVGLIAIAGRQTQGQGRGGNSWLSPEGCAMFSLHVRIELENSLGRAVSYLQHITSLAVVESVRTLPGYENVDLRLKWPNDIYYSDKMKLGGVVVKSSLMGGACDAIIGCGFNVSNTNPTICINDIIKQYNKEHSTSLPMLTKEKLLARTVNLIEEFIKDFQLNGRTGFCKKYYQRWLHGNHQVQLDTEGDQVFTVQGVDEYGYLEIKSKDGGKTISVQPDGNSYDMMRNLIHMKTH</sequence>
<dbReference type="GO" id="GO:0005737">
    <property type="term" value="C:cytoplasm"/>
    <property type="evidence" value="ECO:0007669"/>
    <property type="project" value="TreeGrafter"/>
</dbReference>
<dbReference type="Gene3D" id="3.30.930.10">
    <property type="entry name" value="Bira Bifunctional Protein, Domain 2"/>
    <property type="match status" value="1"/>
</dbReference>
<dbReference type="InterPro" id="IPR004408">
    <property type="entry name" value="Biotin_CoA_COase_ligase"/>
</dbReference>
<evidence type="ECO:0000313" key="5">
    <source>
        <dbReference type="Proteomes" id="UP000005408"/>
    </source>
</evidence>
<keyword evidence="5" id="KW-1185">Reference proteome</keyword>
<evidence type="ECO:0000256" key="2">
    <source>
        <dbReference type="ARBA" id="ARBA00022598"/>
    </source>
</evidence>
<dbReference type="OMA" id="VEHCPLH"/>
<reference evidence="4" key="1">
    <citation type="submission" date="2022-08" db="UniProtKB">
        <authorList>
            <consortium name="EnsemblMetazoa"/>
        </authorList>
    </citation>
    <scope>IDENTIFICATION</scope>
    <source>
        <strain evidence="4">05x7-T-G4-1.051#20</strain>
    </source>
</reference>
<evidence type="ECO:0000256" key="1">
    <source>
        <dbReference type="ARBA" id="ARBA00009934"/>
    </source>
</evidence>
<feature type="domain" description="BPL/LPL catalytic" evidence="3">
    <location>
        <begin position="586"/>
        <end position="784"/>
    </location>
</feature>
<dbReference type="CDD" id="cd16442">
    <property type="entry name" value="BPL"/>
    <property type="match status" value="1"/>
</dbReference>
<evidence type="ECO:0000259" key="3">
    <source>
        <dbReference type="PROSITE" id="PS51733"/>
    </source>
</evidence>
<comment type="similarity">
    <text evidence="1">Belongs to the biotin--protein ligase family.</text>
</comment>
<dbReference type="InterPro" id="IPR004143">
    <property type="entry name" value="BPL_LPL_catalytic"/>
</dbReference>
<dbReference type="PROSITE" id="PS51733">
    <property type="entry name" value="BPL_LPL_CATALYTIC"/>
    <property type="match status" value="1"/>
</dbReference>
<dbReference type="GO" id="GO:0004077">
    <property type="term" value="F:biotin--[biotin carboxyl-carrier protein] ligase activity"/>
    <property type="evidence" value="ECO:0007669"/>
    <property type="project" value="InterPro"/>
</dbReference>
<dbReference type="SUPFAM" id="SSF55681">
    <property type="entry name" value="Class II aaRS and biotin synthetases"/>
    <property type="match status" value="1"/>
</dbReference>
<organism evidence="4 5">
    <name type="scientific">Magallana gigas</name>
    <name type="common">Pacific oyster</name>
    <name type="synonym">Crassostrea gigas</name>
    <dbReference type="NCBI Taxonomy" id="29159"/>
    <lineage>
        <taxon>Eukaryota</taxon>
        <taxon>Metazoa</taxon>
        <taxon>Spiralia</taxon>
        <taxon>Lophotrochozoa</taxon>
        <taxon>Mollusca</taxon>
        <taxon>Bivalvia</taxon>
        <taxon>Autobranchia</taxon>
        <taxon>Pteriomorphia</taxon>
        <taxon>Ostreida</taxon>
        <taxon>Ostreoidea</taxon>
        <taxon>Ostreidae</taxon>
        <taxon>Magallana</taxon>
    </lineage>
</organism>
<dbReference type="InterPro" id="IPR045864">
    <property type="entry name" value="aa-tRNA-synth_II/BPL/LPL"/>
</dbReference>
<dbReference type="OrthoDB" id="10250105at2759"/>
<name>A0A8W8IR56_MAGGI</name>
<dbReference type="PANTHER" id="PTHR12835">
    <property type="entry name" value="BIOTIN PROTEIN LIGASE"/>
    <property type="match status" value="1"/>
</dbReference>
<accession>A0A8W8IR56</accession>
<protein>
    <recommendedName>
        <fullName evidence="3">BPL/LPL catalytic domain-containing protein</fullName>
    </recommendedName>
</protein>
<dbReference type="Pfam" id="PF03099">
    <property type="entry name" value="BPL_LplA_LipB"/>
    <property type="match status" value="1"/>
</dbReference>
<dbReference type="PANTHER" id="PTHR12835:SF5">
    <property type="entry name" value="BIOTIN--PROTEIN LIGASE"/>
    <property type="match status" value="1"/>
</dbReference>